<dbReference type="PANTHER" id="PTHR19353:SF19">
    <property type="entry name" value="DELTA(5) FATTY ACID DESATURASE C-RELATED"/>
    <property type="match status" value="1"/>
</dbReference>
<sequence>MTALQKKEHNPIAHLTREDIESLGNELDAVRASVIEARGASDAAYIRRVIKTQRTLEMASRAVLLFSKSKPAFVAGTIGLTVSKVLENMEIGHNVMHGQWDWMRDPKIHSTTWEWDNASPADLWKHSHNELHHTYTNVLGRDNDLGYGIMRVDEDQPWIPFYLGQPAWNFVNACFFEYGIAAYDLELGKYFAGRKDKAIFKRDMTKVVNKIREQATKDYVVHPALAALTGSGRRTLLANFTANLGRNLWTHSVIMCGHFPEGVETFTKTSIKGETRGDWYLRQMIGSANIHGSKAMHIATGNLSFQIEHHLFPDLPSNRYQEIAPQVQDICERYGLQYTSGSLPRQVASAWSKVIRLSLPNHIAAKVKRPSRRTPIVPTALPSRLAAAEKRAA</sequence>
<keyword evidence="3" id="KW-1185">Reference proteome</keyword>
<dbReference type="Proteomes" id="UP000066480">
    <property type="component" value="Chromosome"/>
</dbReference>
<evidence type="ECO:0000313" key="2">
    <source>
        <dbReference type="EMBL" id="AKU14829.1"/>
    </source>
</evidence>
<name>A0A0K1JDP5_9MICO</name>
<reference evidence="2 3" key="1">
    <citation type="submission" date="2015-03" db="EMBL/GenBank/DDBJ databases">
        <title>Luteipulveratus halotolerans sp. nov., a novel actinobacterium (Dermacoccaceae) from Sarawak, Malaysia.</title>
        <authorList>
            <person name="Juboi H."/>
            <person name="Basik A."/>
            <person name="Shamsul S.S."/>
            <person name="Arnold P."/>
            <person name="Schmitt E.K."/>
            <person name="Sanglier J.-J."/>
            <person name="Yeo T."/>
        </authorList>
    </citation>
    <scope>NUCLEOTIDE SEQUENCE [LARGE SCALE GENOMIC DNA]</scope>
    <source>
        <strain evidence="2 3">MN07-A0370</strain>
    </source>
</reference>
<dbReference type="RefSeq" id="WP_052589370.1">
    <property type="nucleotide sequence ID" value="NZ_CP011112.1"/>
</dbReference>
<organism evidence="2 3">
    <name type="scientific">Luteipulveratus mongoliensis</name>
    <dbReference type="NCBI Taxonomy" id="571913"/>
    <lineage>
        <taxon>Bacteria</taxon>
        <taxon>Bacillati</taxon>
        <taxon>Actinomycetota</taxon>
        <taxon>Actinomycetes</taxon>
        <taxon>Micrococcales</taxon>
        <taxon>Dermacoccaceae</taxon>
        <taxon>Luteipulveratus</taxon>
    </lineage>
</organism>
<accession>A0A0K1JDP5</accession>
<evidence type="ECO:0000313" key="3">
    <source>
        <dbReference type="Proteomes" id="UP000066480"/>
    </source>
</evidence>
<dbReference type="PATRIC" id="fig|571913.6.peg.278"/>
<dbReference type="InterPro" id="IPR005804">
    <property type="entry name" value="FA_desaturase_dom"/>
</dbReference>
<dbReference type="PANTHER" id="PTHR19353">
    <property type="entry name" value="FATTY ACID DESATURASE 2"/>
    <property type="match status" value="1"/>
</dbReference>
<gene>
    <name evidence="2" type="ORF">VV02_01350</name>
</gene>
<dbReference type="InterPro" id="IPR012171">
    <property type="entry name" value="Fatty_acid_desaturase"/>
</dbReference>
<dbReference type="GO" id="GO:0016717">
    <property type="term" value="F:oxidoreductase activity, acting on paired donors, with oxidation of a pair of donors resulting in the reduction of molecular oxygen to two molecules of water"/>
    <property type="evidence" value="ECO:0007669"/>
    <property type="project" value="TreeGrafter"/>
</dbReference>
<dbReference type="KEGG" id="lmoi:VV02_01350"/>
<dbReference type="GO" id="GO:0016020">
    <property type="term" value="C:membrane"/>
    <property type="evidence" value="ECO:0007669"/>
    <property type="project" value="TreeGrafter"/>
</dbReference>
<feature type="domain" description="Fatty acid desaturase" evidence="1">
    <location>
        <begin position="81"/>
        <end position="340"/>
    </location>
</feature>
<dbReference type="CDD" id="cd03506">
    <property type="entry name" value="Delta6-FADS-like"/>
    <property type="match status" value="1"/>
</dbReference>
<dbReference type="Pfam" id="PF00487">
    <property type="entry name" value="FA_desaturase"/>
    <property type="match status" value="1"/>
</dbReference>
<protein>
    <submittedName>
        <fullName evidence="2">Fatty acid desaturase</fullName>
    </submittedName>
</protein>
<evidence type="ECO:0000259" key="1">
    <source>
        <dbReference type="Pfam" id="PF00487"/>
    </source>
</evidence>
<dbReference type="AlphaFoldDB" id="A0A0K1JDP5"/>
<dbReference type="STRING" id="571913.VV02_01350"/>
<dbReference type="EMBL" id="CP011112">
    <property type="protein sequence ID" value="AKU14829.1"/>
    <property type="molecule type" value="Genomic_DNA"/>
</dbReference>
<dbReference type="GO" id="GO:0008610">
    <property type="term" value="P:lipid biosynthetic process"/>
    <property type="evidence" value="ECO:0007669"/>
    <property type="project" value="UniProtKB-ARBA"/>
</dbReference>
<dbReference type="OrthoDB" id="104711at2"/>
<proteinExistence type="predicted"/>